<feature type="transmembrane region" description="Helical" evidence="1">
    <location>
        <begin position="36"/>
        <end position="57"/>
    </location>
</feature>
<name>A0A1M5SFM6_9CLOT</name>
<accession>A0A1M5SFM6</accession>
<dbReference type="InterPro" id="IPR009570">
    <property type="entry name" value="Spore_III_AC"/>
</dbReference>
<gene>
    <name evidence="2" type="ORF">SAMN02745207_00911</name>
</gene>
<proteinExistence type="predicted"/>
<reference evidence="2 3" key="1">
    <citation type="submission" date="2016-11" db="EMBL/GenBank/DDBJ databases">
        <authorList>
            <person name="Jaros S."/>
            <person name="Januszkiewicz K."/>
            <person name="Wedrychowicz H."/>
        </authorList>
    </citation>
    <scope>NUCLEOTIDE SEQUENCE [LARGE SCALE GENOMIC DNA]</scope>
    <source>
        <strain evidence="2 3">DSM 8605</strain>
    </source>
</reference>
<dbReference type="Proteomes" id="UP000184447">
    <property type="component" value="Unassembled WGS sequence"/>
</dbReference>
<keyword evidence="3" id="KW-1185">Reference proteome</keyword>
<dbReference type="RefSeq" id="WP_073337241.1">
    <property type="nucleotide sequence ID" value="NZ_FQXM01000004.1"/>
</dbReference>
<sequence length="66" mass="7244">MLETSLIFKLAGISLLIIVLDKIIRSSGGKEDYAVVINIAGIVIILMMVLGLINNLFNTIKTMFSF</sequence>
<dbReference type="EMBL" id="FQXM01000004">
    <property type="protein sequence ID" value="SHH37291.1"/>
    <property type="molecule type" value="Genomic_DNA"/>
</dbReference>
<evidence type="ECO:0000313" key="3">
    <source>
        <dbReference type="Proteomes" id="UP000184447"/>
    </source>
</evidence>
<protein>
    <submittedName>
        <fullName evidence="2">Stage III sporulation protein AC</fullName>
    </submittedName>
</protein>
<dbReference type="NCBIfam" id="TIGR02848">
    <property type="entry name" value="spore_III_AC"/>
    <property type="match status" value="1"/>
</dbReference>
<dbReference type="STRING" id="1121316.SAMN02745207_00911"/>
<keyword evidence="1" id="KW-0472">Membrane</keyword>
<dbReference type="AlphaFoldDB" id="A0A1M5SFM6"/>
<dbReference type="InterPro" id="IPR025664">
    <property type="entry name" value="Spore_III_AC/AD"/>
</dbReference>
<feature type="transmembrane region" description="Helical" evidence="1">
    <location>
        <begin position="6"/>
        <end position="24"/>
    </location>
</feature>
<dbReference type="Pfam" id="PF06686">
    <property type="entry name" value="SpoIIIAC"/>
    <property type="match status" value="1"/>
</dbReference>
<evidence type="ECO:0000313" key="2">
    <source>
        <dbReference type="EMBL" id="SHH37291.1"/>
    </source>
</evidence>
<keyword evidence="1" id="KW-0812">Transmembrane</keyword>
<evidence type="ECO:0000256" key="1">
    <source>
        <dbReference type="SAM" id="Phobius"/>
    </source>
</evidence>
<keyword evidence="1" id="KW-1133">Transmembrane helix</keyword>
<organism evidence="2 3">
    <name type="scientific">Clostridium grantii DSM 8605</name>
    <dbReference type="NCBI Taxonomy" id="1121316"/>
    <lineage>
        <taxon>Bacteria</taxon>
        <taxon>Bacillati</taxon>
        <taxon>Bacillota</taxon>
        <taxon>Clostridia</taxon>
        <taxon>Eubacteriales</taxon>
        <taxon>Clostridiaceae</taxon>
        <taxon>Clostridium</taxon>
    </lineage>
</organism>